<gene>
    <name evidence="2" type="ORF">SAMN05421594_1239</name>
</gene>
<sequence>MSYIYPMKENKYDHSSFFEQYEKMLRSQKGLEGAGEWPALKKMLPDFTGKDVLDLGCGFGWHCRYAIEMGAKSVIGVDLSEKMLEKAKEINNLDGIEYVRKALEDLEYPSEEFDIVLSSLTFHYVESFDRLIHHIYQWLKPGGHFVFSVEHPVFTAQGKQDWIYGENNEKLHWPVDRYFIEGKRDTTFLGENVIKYHRTLTSYLNTLLKQGFKINELIEPEPSEEMLKEFSDMKDELRRPMMLLISAEK</sequence>
<dbReference type="InterPro" id="IPR013216">
    <property type="entry name" value="Methyltransf_11"/>
</dbReference>
<keyword evidence="2" id="KW-0489">Methyltransferase</keyword>
<proteinExistence type="predicted"/>
<dbReference type="EMBL" id="FOVD01000001">
    <property type="protein sequence ID" value="SFN13289.1"/>
    <property type="molecule type" value="Genomic_DNA"/>
</dbReference>
<reference evidence="3" key="1">
    <citation type="submission" date="2016-10" db="EMBL/GenBank/DDBJ databases">
        <authorList>
            <person name="Varghese N."/>
            <person name="Submissions S."/>
        </authorList>
    </citation>
    <scope>NUCLEOTIDE SEQUENCE [LARGE SCALE GENOMIC DNA]</scope>
    <source>
        <strain evidence="3">DSM 25575</strain>
    </source>
</reference>
<dbReference type="Pfam" id="PF08241">
    <property type="entry name" value="Methyltransf_11"/>
    <property type="match status" value="1"/>
</dbReference>
<dbReference type="GO" id="GO:0008757">
    <property type="term" value="F:S-adenosylmethionine-dependent methyltransferase activity"/>
    <property type="evidence" value="ECO:0007669"/>
    <property type="project" value="InterPro"/>
</dbReference>
<evidence type="ECO:0000313" key="3">
    <source>
        <dbReference type="Proteomes" id="UP000198769"/>
    </source>
</evidence>
<dbReference type="PANTHER" id="PTHR43861:SF1">
    <property type="entry name" value="TRANS-ACONITATE 2-METHYLTRANSFERASE"/>
    <property type="match status" value="1"/>
</dbReference>
<feature type="domain" description="Methyltransferase type 11" evidence="1">
    <location>
        <begin position="53"/>
        <end position="147"/>
    </location>
</feature>
<keyword evidence="3" id="KW-1185">Reference proteome</keyword>
<dbReference type="InterPro" id="IPR029063">
    <property type="entry name" value="SAM-dependent_MTases_sf"/>
</dbReference>
<accession>A0A1I4WJY3</accession>
<dbReference type="CDD" id="cd02440">
    <property type="entry name" value="AdoMet_MTases"/>
    <property type="match status" value="1"/>
</dbReference>
<dbReference type="AlphaFoldDB" id="A0A1I4WJY3"/>
<dbReference type="Gene3D" id="3.40.50.150">
    <property type="entry name" value="Vaccinia Virus protein VP39"/>
    <property type="match status" value="1"/>
</dbReference>
<dbReference type="Proteomes" id="UP000198769">
    <property type="component" value="Unassembled WGS sequence"/>
</dbReference>
<evidence type="ECO:0000259" key="1">
    <source>
        <dbReference type="Pfam" id="PF08241"/>
    </source>
</evidence>
<protein>
    <submittedName>
        <fullName evidence="2">Methyltransferase domain-containing protein</fullName>
    </submittedName>
</protein>
<name>A0A1I4WJY3_CHROL</name>
<evidence type="ECO:0000313" key="2">
    <source>
        <dbReference type="EMBL" id="SFN13289.1"/>
    </source>
</evidence>
<organism evidence="2 3">
    <name type="scientific">Chryseobacterium oleae</name>
    <dbReference type="NCBI Taxonomy" id="491207"/>
    <lineage>
        <taxon>Bacteria</taxon>
        <taxon>Pseudomonadati</taxon>
        <taxon>Bacteroidota</taxon>
        <taxon>Flavobacteriia</taxon>
        <taxon>Flavobacteriales</taxon>
        <taxon>Weeksellaceae</taxon>
        <taxon>Chryseobacterium group</taxon>
        <taxon>Chryseobacterium</taxon>
    </lineage>
</organism>
<dbReference type="GO" id="GO:0032259">
    <property type="term" value="P:methylation"/>
    <property type="evidence" value="ECO:0007669"/>
    <property type="project" value="UniProtKB-KW"/>
</dbReference>
<dbReference type="PANTHER" id="PTHR43861">
    <property type="entry name" value="TRANS-ACONITATE 2-METHYLTRANSFERASE-RELATED"/>
    <property type="match status" value="1"/>
</dbReference>
<keyword evidence="2" id="KW-0808">Transferase</keyword>
<dbReference type="SUPFAM" id="SSF53335">
    <property type="entry name" value="S-adenosyl-L-methionine-dependent methyltransferases"/>
    <property type="match status" value="1"/>
</dbReference>